<evidence type="ECO:0000259" key="9">
    <source>
        <dbReference type="PROSITE" id="PS50893"/>
    </source>
</evidence>
<evidence type="ECO:0000256" key="4">
    <source>
        <dbReference type="ARBA" id="ARBA00022741"/>
    </source>
</evidence>
<dbReference type="SMART" id="SM00382">
    <property type="entry name" value="AAA"/>
    <property type="match status" value="1"/>
</dbReference>
<comment type="caution">
    <text evidence="11">The sequence shown here is derived from an EMBL/GenBank/DDBJ whole genome shotgun (WGS) entry which is preliminary data.</text>
</comment>
<dbReference type="InterPro" id="IPR017871">
    <property type="entry name" value="ABC_transporter-like_CS"/>
</dbReference>
<dbReference type="EMBL" id="MHTB01000055">
    <property type="protein sequence ID" value="OHA54218.1"/>
    <property type="molecule type" value="Genomic_DNA"/>
</dbReference>
<feature type="transmembrane region" description="Helical" evidence="8">
    <location>
        <begin position="12"/>
        <end position="34"/>
    </location>
</feature>
<dbReference type="GO" id="GO:0005524">
    <property type="term" value="F:ATP binding"/>
    <property type="evidence" value="ECO:0007669"/>
    <property type="project" value="UniProtKB-KW"/>
</dbReference>
<dbReference type="Gene3D" id="3.40.50.300">
    <property type="entry name" value="P-loop containing nucleotide triphosphate hydrolases"/>
    <property type="match status" value="1"/>
</dbReference>
<feature type="domain" description="ABC transporter" evidence="9">
    <location>
        <begin position="336"/>
        <end position="570"/>
    </location>
</feature>
<evidence type="ECO:0000256" key="7">
    <source>
        <dbReference type="ARBA" id="ARBA00023136"/>
    </source>
</evidence>
<dbReference type="InterPro" id="IPR039421">
    <property type="entry name" value="Type_1_exporter"/>
</dbReference>
<dbReference type="PANTHER" id="PTHR43394:SF1">
    <property type="entry name" value="ATP-BINDING CASSETTE SUB-FAMILY B MEMBER 10, MITOCHONDRIAL"/>
    <property type="match status" value="1"/>
</dbReference>
<keyword evidence="3 8" id="KW-0812">Transmembrane</keyword>
<evidence type="ECO:0000256" key="6">
    <source>
        <dbReference type="ARBA" id="ARBA00022989"/>
    </source>
</evidence>
<evidence type="ECO:0000313" key="11">
    <source>
        <dbReference type="EMBL" id="OHA54218.1"/>
    </source>
</evidence>
<dbReference type="AlphaFoldDB" id="A0A1G2Q0W1"/>
<keyword evidence="4" id="KW-0547">Nucleotide-binding</keyword>
<dbReference type="InterPro" id="IPR003439">
    <property type="entry name" value="ABC_transporter-like_ATP-bd"/>
</dbReference>
<dbReference type="InterPro" id="IPR011527">
    <property type="entry name" value="ABC1_TM_dom"/>
</dbReference>
<name>A0A1G2Q0W1_9BACT</name>
<dbReference type="PROSITE" id="PS50893">
    <property type="entry name" value="ABC_TRANSPORTER_2"/>
    <property type="match status" value="1"/>
</dbReference>
<keyword evidence="2" id="KW-0813">Transport</keyword>
<feature type="transmembrane region" description="Helical" evidence="8">
    <location>
        <begin position="54"/>
        <end position="77"/>
    </location>
</feature>
<feature type="transmembrane region" description="Helical" evidence="8">
    <location>
        <begin position="241"/>
        <end position="263"/>
    </location>
</feature>
<feature type="transmembrane region" description="Helical" evidence="8">
    <location>
        <begin position="269"/>
        <end position="293"/>
    </location>
</feature>
<organism evidence="11 12">
    <name type="scientific">Candidatus Veblenbacteria bacterium RIFOXYA2_FULL_43_9</name>
    <dbReference type="NCBI Taxonomy" id="1802425"/>
    <lineage>
        <taxon>Bacteria</taxon>
        <taxon>Candidatus Vebleniibacteriota</taxon>
    </lineage>
</organism>
<evidence type="ECO:0000256" key="3">
    <source>
        <dbReference type="ARBA" id="ARBA00022692"/>
    </source>
</evidence>
<dbReference type="InterPro" id="IPR027417">
    <property type="entry name" value="P-loop_NTPase"/>
</dbReference>
<dbReference type="FunFam" id="3.40.50.300:FF:000287">
    <property type="entry name" value="Multidrug ABC transporter ATP-binding protein"/>
    <property type="match status" value="1"/>
</dbReference>
<protein>
    <recommendedName>
        <fullName evidence="13">ABC transporter ATP-binding protein</fullName>
    </recommendedName>
</protein>
<keyword evidence="5" id="KW-0067">ATP-binding</keyword>
<proteinExistence type="predicted"/>
<dbReference type="PROSITE" id="PS50929">
    <property type="entry name" value="ABC_TM1F"/>
    <property type="match status" value="1"/>
</dbReference>
<gene>
    <name evidence="11" type="ORF">A2226_02465</name>
</gene>
<sequence>MFWQHLRRYRGQFWLTVISIVLATLVSVIVPLFYKNFFDTLTLAQQIGVAQAAARLVNIIVAILALNGIIWVAYRVATYVNNNFQLRVMSDLYNTCFEYLHEHSFGFFINRFVGSLVRKVGRLVRGFEDIGDSFYWNLLRMIISIVAVLVVVFFKYPIVGFVMLGWLVFYMVINYFLAIYKFKYDEAAAASDTRVTGNLADTITNQANVKVFTALPFELSFFKNLTKEQFNLRKRSWDFDALVESMQAGFMFILEFIIFYLAIKLWQQGVVTVGDFVLLQVYIIHLFDMLWNFGRIIRRIYRSLADAEEMIEILTMPHEVQDLSKASPLVVTHGEVEFKNITFTYQGGRDVVKNFSLKVNPGEKVGVVGPSGAGKTTLIALVFRFYNLTKGAIYIDGQNISEVTQESLRRQVSLVSQDPILFHRNLMDNIRYGRREATDAEVLKAAKLAHCDEFISQLPDGYNTMVGERGIKLSGGERQRVAIARAILKDAPILVLDEATSSLDSRAELLIQKALAELMKGRTTIVIAHRLSTIMKMDRIAVLRKGELHEIGSHDDLLKNKSGLYKELWQLQAGGFLVT</sequence>
<feature type="transmembrane region" description="Helical" evidence="8">
    <location>
        <begin position="134"/>
        <end position="154"/>
    </location>
</feature>
<evidence type="ECO:0008006" key="13">
    <source>
        <dbReference type="Google" id="ProtNLM"/>
    </source>
</evidence>
<keyword evidence="6 8" id="KW-1133">Transmembrane helix</keyword>
<evidence type="ECO:0000313" key="12">
    <source>
        <dbReference type="Proteomes" id="UP000178936"/>
    </source>
</evidence>
<dbReference type="Pfam" id="PF00005">
    <property type="entry name" value="ABC_tran"/>
    <property type="match status" value="1"/>
</dbReference>
<feature type="domain" description="ABC transmembrane type-1" evidence="10">
    <location>
        <begin position="14"/>
        <end position="302"/>
    </location>
</feature>
<reference evidence="11 12" key="1">
    <citation type="journal article" date="2016" name="Nat. Commun.">
        <title>Thousands of microbial genomes shed light on interconnected biogeochemical processes in an aquifer system.</title>
        <authorList>
            <person name="Anantharaman K."/>
            <person name="Brown C.T."/>
            <person name="Hug L.A."/>
            <person name="Sharon I."/>
            <person name="Castelle C.J."/>
            <person name="Probst A.J."/>
            <person name="Thomas B.C."/>
            <person name="Singh A."/>
            <person name="Wilkins M.J."/>
            <person name="Karaoz U."/>
            <person name="Brodie E.L."/>
            <person name="Williams K.H."/>
            <person name="Hubbard S.S."/>
            <person name="Banfield J.F."/>
        </authorList>
    </citation>
    <scope>NUCLEOTIDE SEQUENCE [LARGE SCALE GENOMIC DNA]</scope>
</reference>
<dbReference type="InterPro" id="IPR036640">
    <property type="entry name" value="ABC1_TM_sf"/>
</dbReference>
<dbReference type="Pfam" id="PF00664">
    <property type="entry name" value="ABC_membrane"/>
    <property type="match status" value="1"/>
</dbReference>
<evidence type="ECO:0000256" key="1">
    <source>
        <dbReference type="ARBA" id="ARBA00004651"/>
    </source>
</evidence>
<dbReference type="SUPFAM" id="SSF90123">
    <property type="entry name" value="ABC transporter transmembrane region"/>
    <property type="match status" value="1"/>
</dbReference>
<evidence type="ECO:0000256" key="5">
    <source>
        <dbReference type="ARBA" id="ARBA00022840"/>
    </source>
</evidence>
<dbReference type="SUPFAM" id="SSF52540">
    <property type="entry name" value="P-loop containing nucleoside triphosphate hydrolases"/>
    <property type="match status" value="1"/>
</dbReference>
<dbReference type="Gene3D" id="1.20.1560.10">
    <property type="entry name" value="ABC transporter type 1, transmembrane domain"/>
    <property type="match status" value="1"/>
</dbReference>
<keyword evidence="7 8" id="KW-0472">Membrane</keyword>
<dbReference type="GO" id="GO:0005886">
    <property type="term" value="C:plasma membrane"/>
    <property type="evidence" value="ECO:0007669"/>
    <property type="project" value="UniProtKB-SubCell"/>
</dbReference>
<dbReference type="PROSITE" id="PS00211">
    <property type="entry name" value="ABC_TRANSPORTER_1"/>
    <property type="match status" value="1"/>
</dbReference>
<dbReference type="GO" id="GO:0015421">
    <property type="term" value="F:ABC-type oligopeptide transporter activity"/>
    <property type="evidence" value="ECO:0007669"/>
    <property type="project" value="TreeGrafter"/>
</dbReference>
<evidence type="ECO:0000256" key="8">
    <source>
        <dbReference type="SAM" id="Phobius"/>
    </source>
</evidence>
<dbReference type="GO" id="GO:0016887">
    <property type="term" value="F:ATP hydrolysis activity"/>
    <property type="evidence" value="ECO:0007669"/>
    <property type="project" value="InterPro"/>
</dbReference>
<dbReference type="PANTHER" id="PTHR43394">
    <property type="entry name" value="ATP-DEPENDENT PERMEASE MDL1, MITOCHONDRIAL"/>
    <property type="match status" value="1"/>
</dbReference>
<evidence type="ECO:0000259" key="10">
    <source>
        <dbReference type="PROSITE" id="PS50929"/>
    </source>
</evidence>
<dbReference type="Proteomes" id="UP000178936">
    <property type="component" value="Unassembled WGS sequence"/>
</dbReference>
<dbReference type="InterPro" id="IPR003593">
    <property type="entry name" value="AAA+_ATPase"/>
</dbReference>
<feature type="transmembrane region" description="Helical" evidence="8">
    <location>
        <begin position="160"/>
        <end position="180"/>
    </location>
</feature>
<evidence type="ECO:0000256" key="2">
    <source>
        <dbReference type="ARBA" id="ARBA00022448"/>
    </source>
</evidence>
<comment type="subcellular location">
    <subcellularLocation>
        <location evidence="1">Cell membrane</location>
        <topology evidence="1">Multi-pass membrane protein</topology>
    </subcellularLocation>
</comment>
<accession>A0A1G2Q0W1</accession>